<evidence type="ECO:0000313" key="4">
    <source>
        <dbReference type="Proteomes" id="UP000309676"/>
    </source>
</evidence>
<keyword evidence="4" id="KW-1185">Reference proteome</keyword>
<evidence type="ECO:0000256" key="1">
    <source>
        <dbReference type="SAM" id="MobiDB-lite"/>
    </source>
</evidence>
<evidence type="ECO:0000256" key="2">
    <source>
        <dbReference type="SAM" id="Phobius"/>
    </source>
</evidence>
<proteinExistence type="predicted"/>
<feature type="compositionally biased region" description="Basic and acidic residues" evidence="1">
    <location>
        <begin position="69"/>
        <end position="80"/>
    </location>
</feature>
<dbReference type="EMBL" id="VCIW01000013">
    <property type="protein sequence ID" value="TLS50663.1"/>
    <property type="molecule type" value="Genomic_DNA"/>
</dbReference>
<feature type="transmembrane region" description="Helical" evidence="2">
    <location>
        <begin position="12"/>
        <end position="37"/>
    </location>
</feature>
<keyword evidence="2" id="KW-0812">Transmembrane</keyword>
<comment type="caution">
    <text evidence="3">The sequence shown here is derived from an EMBL/GenBank/DDBJ whole genome shotgun (WGS) entry which is preliminary data.</text>
</comment>
<keyword evidence="2" id="KW-1133">Transmembrane helix</keyword>
<evidence type="ECO:0000313" key="3">
    <source>
        <dbReference type="EMBL" id="TLS50663.1"/>
    </source>
</evidence>
<reference evidence="3 4" key="1">
    <citation type="submission" date="2019-05" db="EMBL/GenBank/DDBJ databases">
        <authorList>
            <person name="Narsing Rao M.P."/>
            <person name="Li W.J."/>
        </authorList>
    </citation>
    <scope>NUCLEOTIDE SEQUENCE [LARGE SCALE GENOMIC DNA]</scope>
    <source>
        <strain evidence="3 4">SYSU_K30003</strain>
    </source>
</reference>
<protein>
    <submittedName>
        <fullName evidence="3">Uncharacterized protein</fullName>
    </submittedName>
</protein>
<dbReference type="AlphaFoldDB" id="A0A5R9GDD4"/>
<sequence>MNMRKMGFADKAIFILGLTLCGVVAFVLVVGVIVALLKLFMDGKLDAITIESSPLLEATDDGDEPPLLEARDQGKDEASG</sequence>
<accession>A0A5R9GDD4</accession>
<dbReference type="Proteomes" id="UP000309676">
    <property type="component" value="Unassembled WGS sequence"/>
</dbReference>
<feature type="region of interest" description="Disordered" evidence="1">
    <location>
        <begin position="56"/>
        <end position="80"/>
    </location>
</feature>
<name>A0A5R9GDD4_9BACL</name>
<keyword evidence="2" id="KW-0472">Membrane</keyword>
<gene>
    <name evidence="3" type="ORF">FE782_18330</name>
</gene>
<dbReference type="OrthoDB" id="2653670at2"/>
<organism evidence="3 4">
    <name type="scientific">Paenibacillus antri</name>
    <dbReference type="NCBI Taxonomy" id="2582848"/>
    <lineage>
        <taxon>Bacteria</taxon>
        <taxon>Bacillati</taxon>
        <taxon>Bacillota</taxon>
        <taxon>Bacilli</taxon>
        <taxon>Bacillales</taxon>
        <taxon>Paenibacillaceae</taxon>
        <taxon>Paenibacillus</taxon>
    </lineage>
</organism>